<reference evidence="1" key="1">
    <citation type="submission" date="2020-05" db="EMBL/GenBank/DDBJ databases">
        <title>Large-scale comparative analyses of tick genomes elucidate their genetic diversity and vector capacities.</title>
        <authorList>
            <person name="Jia N."/>
            <person name="Wang J."/>
            <person name="Shi W."/>
            <person name="Du L."/>
            <person name="Sun Y."/>
            <person name="Zhan W."/>
            <person name="Jiang J."/>
            <person name="Wang Q."/>
            <person name="Zhang B."/>
            <person name="Ji P."/>
            <person name="Sakyi L.B."/>
            <person name="Cui X."/>
            <person name="Yuan T."/>
            <person name="Jiang B."/>
            <person name="Yang W."/>
            <person name="Lam T.T.-Y."/>
            <person name="Chang Q."/>
            <person name="Ding S."/>
            <person name="Wang X."/>
            <person name="Zhu J."/>
            <person name="Ruan X."/>
            <person name="Zhao L."/>
            <person name="Wei J."/>
            <person name="Que T."/>
            <person name="Du C."/>
            <person name="Cheng J."/>
            <person name="Dai P."/>
            <person name="Han X."/>
            <person name="Huang E."/>
            <person name="Gao Y."/>
            <person name="Liu J."/>
            <person name="Shao H."/>
            <person name="Ye R."/>
            <person name="Li L."/>
            <person name="Wei W."/>
            <person name="Wang X."/>
            <person name="Wang C."/>
            <person name="Yang T."/>
            <person name="Huo Q."/>
            <person name="Li W."/>
            <person name="Guo W."/>
            <person name="Chen H."/>
            <person name="Zhou L."/>
            <person name="Ni X."/>
            <person name="Tian J."/>
            <person name="Zhou Y."/>
            <person name="Sheng Y."/>
            <person name="Liu T."/>
            <person name="Pan Y."/>
            <person name="Xia L."/>
            <person name="Li J."/>
            <person name="Zhao F."/>
            <person name="Cao W."/>
        </authorList>
    </citation>
    <scope>NUCLEOTIDE SEQUENCE</scope>
    <source>
        <strain evidence="1">Hyas-2018</strain>
    </source>
</reference>
<evidence type="ECO:0000313" key="1">
    <source>
        <dbReference type="EMBL" id="KAH6942023.1"/>
    </source>
</evidence>
<gene>
    <name evidence="1" type="ORF">HPB50_027413</name>
</gene>
<keyword evidence="2" id="KW-1185">Reference proteome</keyword>
<dbReference type="EMBL" id="CM023491">
    <property type="protein sequence ID" value="KAH6942023.1"/>
    <property type="molecule type" value="Genomic_DNA"/>
</dbReference>
<comment type="caution">
    <text evidence="1">The sequence shown here is derived from an EMBL/GenBank/DDBJ whole genome shotgun (WGS) entry which is preliminary data.</text>
</comment>
<organism evidence="1 2">
    <name type="scientific">Hyalomma asiaticum</name>
    <name type="common">Tick</name>
    <dbReference type="NCBI Taxonomy" id="266040"/>
    <lineage>
        <taxon>Eukaryota</taxon>
        <taxon>Metazoa</taxon>
        <taxon>Ecdysozoa</taxon>
        <taxon>Arthropoda</taxon>
        <taxon>Chelicerata</taxon>
        <taxon>Arachnida</taxon>
        <taxon>Acari</taxon>
        <taxon>Parasitiformes</taxon>
        <taxon>Ixodida</taxon>
        <taxon>Ixodoidea</taxon>
        <taxon>Ixodidae</taxon>
        <taxon>Hyalomminae</taxon>
        <taxon>Hyalomma</taxon>
    </lineage>
</organism>
<protein>
    <submittedName>
        <fullName evidence="1">Uncharacterized protein</fullName>
    </submittedName>
</protein>
<evidence type="ECO:0000313" key="2">
    <source>
        <dbReference type="Proteomes" id="UP000821845"/>
    </source>
</evidence>
<sequence length="233" mass="24990">MEFRFLYESARPARCGDCPEPPRLAPPSPGVSKHILSSSASSMAGGHFVLTGAYRLGSHPQCTYLCHQRHGLGHCCGVRRPASIAVASAVARRSAGKKARIGLDGGSSHLGSRAARGENGHQEPEEVDDFLAKIANSLLRFFADSGATLQPRLARGKLVRTRGLSWVRAPATKEPRAAVRRSQEQEETAMIHPEMSRGAGSYFERGHHRPDGMPDIGERGNLTGDGWAGHGPA</sequence>
<name>A0ACB7T4Z9_HYAAI</name>
<accession>A0ACB7T4Z9</accession>
<dbReference type="Proteomes" id="UP000821845">
    <property type="component" value="Chromosome 11"/>
</dbReference>
<proteinExistence type="predicted"/>